<comment type="caution">
    <text evidence="16">The sequence shown here is derived from an EMBL/GenBank/DDBJ whole genome shotgun (WGS) entry which is preliminary data.</text>
</comment>
<keyword evidence="5 11" id="KW-0812">Transmembrane</keyword>
<evidence type="ECO:0000256" key="7">
    <source>
        <dbReference type="ARBA" id="ARBA00023065"/>
    </source>
</evidence>
<comment type="subcellular location">
    <subcellularLocation>
        <location evidence="1 11">Cell outer membrane</location>
        <topology evidence="1 11">Multi-pass membrane protein</topology>
    </subcellularLocation>
</comment>
<evidence type="ECO:0000256" key="10">
    <source>
        <dbReference type="ARBA" id="ARBA00023237"/>
    </source>
</evidence>
<dbReference type="EMBL" id="JAXAFO010000011">
    <property type="protein sequence ID" value="MDX6849316.1"/>
    <property type="molecule type" value="Genomic_DNA"/>
</dbReference>
<evidence type="ECO:0000256" key="12">
    <source>
        <dbReference type="RuleBase" id="RU003357"/>
    </source>
</evidence>
<dbReference type="Pfam" id="PF00593">
    <property type="entry name" value="TonB_dep_Rec_b-barrel"/>
    <property type="match status" value="1"/>
</dbReference>
<evidence type="ECO:0000256" key="2">
    <source>
        <dbReference type="ARBA" id="ARBA00022448"/>
    </source>
</evidence>
<keyword evidence="6" id="KW-0408">Iron</keyword>
<keyword evidence="9 11" id="KW-0472">Membrane</keyword>
<evidence type="ECO:0000256" key="4">
    <source>
        <dbReference type="ARBA" id="ARBA00022496"/>
    </source>
</evidence>
<dbReference type="InterPro" id="IPR012910">
    <property type="entry name" value="Plug_dom"/>
</dbReference>
<dbReference type="PANTHER" id="PTHR32552">
    <property type="entry name" value="FERRICHROME IRON RECEPTOR-RELATED"/>
    <property type="match status" value="1"/>
</dbReference>
<evidence type="ECO:0000256" key="3">
    <source>
        <dbReference type="ARBA" id="ARBA00022452"/>
    </source>
</evidence>
<feature type="domain" description="TonB-dependent receptor plug" evidence="15">
    <location>
        <begin position="58"/>
        <end position="166"/>
    </location>
</feature>
<keyword evidence="8 12" id="KW-0798">TonB box</keyword>
<dbReference type="Proteomes" id="UP001273505">
    <property type="component" value="Unassembled WGS sequence"/>
</dbReference>
<feature type="chain" id="PRO_5046708160" evidence="13">
    <location>
        <begin position="35"/>
        <end position="774"/>
    </location>
</feature>
<dbReference type="Gene3D" id="2.40.170.20">
    <property type="entry name" value="TonB-dependent receptor, beta-barrel domain"/>
    <property type="match status" value="1"/>
</dbReference>
<dbReference type="PROSITE" id="PS51257">
    <property type="entry name" value="PROKAR_LIPOPROTEIN"/>
    <property type="match status" value="1"/>
</dbReference>
<accession>A0ABU4RWQ5</accession>
<evidence type="ECO:0000256" key="1">
    <source>
        <dbReference type="ARBA" id="ARBA00004571"/>
    </source>
</evidence>
<organism evidence="16 17">
    <name type="scientific">Gilvimarinus gilvus</name>
    <dbReference type="NCBI Taxonomy" id="3058038"/>
    <lineage>
        <taxon>Bacteria</taxon>
        <taxon>Pseudomonadati</taxon>
        <taxon>Pseudomonadota</taxon>
        <taxon>Gammaproteobacteria</taxon>
        <taxon>Cellvibrionales</taxon>
        <taxon>Cellvibrionaceae</taxon>
        <taxon>Gilvimarinus</taxon>
    </lineage>
</organism>
<evidence type="ECO:0000256" key="11">
    <source>
        <dbReference type="PROSITE-ProRule" id="PRU01360"/>
    </source>
</evidence>
<keyword evidence="3 11" id="KW-1134">Transmembrane beta strand</keyword>
<evidence type="ECO:0000256" key="5">
    <source>
        <dbReference type="ARBA" id="ARBA00022692"/>
    </source>
</evidence>
<reference evidence="16 17" key="1">
    <citation type="submission" date="2023-11" db="EMBL/GenBank/DDBJ databases">
        <title>Gilvimarinus fulvus sp. nov., isolated from the surface of Kelp.</title>
        <authorList>
            <person name="Sun Y.Y."/>
            <person name="Gong Y."/>
            <person name="Du Z.J."/>
        </authorList>
    </citation>
    <scope>NUCLEOTIDE SEQUENCE [LARGE SCALE GENOMIC DNA]</scope>
    <source>
        <strain evidence="16 17">SDUM040013</strain>
    </source>
</reference>
<dbReference type="PROSITE" id="PS52016">
    <property type="entry name" value="TONB_DEPENDENT_REC_3"/>
    <property type="match status" value="1"/>
</dbReference>
<dbReference type="InterPro" id="IPR039426">
    <property type="entry name" value="TonB-dep_rcpt-like"/>
</dbReference>
<dbReference type="PANTHER" id="PTHR32552:SF81">
    <property type="entry name" value="TONB-DEPENDENT OUTER MEMBRANE RECEPTOR"/>
    <property type="match status" value="1"/>
</dbReference>
<evidence type="ECO:0000256" key="13">
    <source>
        <dbReference type="SAM" id="SignalP"/>
    </source>
</evidence>
<feature type="domain" description="TonB-dependent receptor-like beta-barrel" evidence="14">
    <location>
        <begin position="331"/>
        <end position="739"/>
    </location>
</feature>
<evidence type="ECO:0000313" key="17">
    <source>
        <dbReference type="Proteomes" id="UP001273505"/>
    </source>
</evidence>
<gene>
    <name evidence="16" type="ORF">SCD92_08085</name>
</gene>
<evidence type="ECO:0000313" key="16">
    <source>
        <dbReference type="EMBL" id="MDX6849316.1"/>
    </source>
</evidence>
<comment type="similarity">
    <text evidence="11 12">Belongs to the TonB-dependent receptor family.</text>
</comment>
<evidence type="ECO:0000259" key="15">
    <source>
        <dbReference type="Pfam" id="PF07715"/>
    </source>
</evidence>
<keyword evidence="17" id="KW-1185">Reference proteome</keyword>
<evidence type="ECO:0000256" key="8">
    <source>
        <dbReference type="ARBA" id="ARBA00023077"/>
    </source>
</evidence>
<dbReference type="RefSeq" id="WP_302721902.1">
    <property type="nucleotide sequence ID" value="NZ_JAULRU010000418.1"/>
</dbReference>
<proteinExistence type="inferred from homology"/>
<sequence length="774" mass="85178">MLQKKSKRTSARFSLRRTLGVIAGVSPVILACSAAPTWASQSVIEEVLVTAQKREQSIQDTSVTVSAFSGEAMEKMGFEEGLDITQQVPNMNFFAIFGEASSPSISLRGISLVNYSDSWEAPVAMYVDDVYRGNPAGSAIQLFDLERVEVLRGPQGTLYGRNATGGLVNYISRDPTDEFEASTSLQIGSYSERIFEGMVSGPFSDSVRGRLAVKVNQADGWQNNNADPVNDYGYDVNLDQKLNETDSLGYRAKLAIDVGSDGELLLDVHGSEADQASVGFAHMGYQETPGGATCSIARIHRGECTSATFLTTGIEQAGGDFNPEDVSSSVSGGLDTRIDTFGVSATFNWTFANDMILTSITAMETLDKYLQDDGDGVGSGPAFDVFFDEQYTSDSDQLTQEFRLSQDTDQSSWVAGLYLYDDERDMSTQNPTEVEFEAADEFAFAHREDVLLDTQSMGVFGQYDWHFSDTMTLVLGARYTDENRDFSYERYRSYYNSPTTDTPTFVDDSISEDNFSGRIGLDWKPSNDTLVYTSLATGFRSGGFSASYNSVPEAFEPVGSEDMTNFEVGLKTTFAGGRMRFNGAVFAYELEGFQAQLFDTLANGGRILNAGDITGHGLEAELTAQVTENFEVIAGAGYLSTEMESDQSSPVAGDTYYYDGNELPSAPELSFNTVLRYYIPMGDTGELALQADYSWQDEHFLQVENDPYSHHDSYGIANAKVSWTSLDGRYTVDAFVNNVLEEEYFTYQNTLGSDWGYAVWGRPRTMGLKFSWKL</sequence>
<dbReference type="InterPro" id="IPR000531">
    <property type="entry name" value="Beta-barrel_TonB"/>
</dbReference>
<dbReference type="Pfam" id="PF07715">
    <property type="entry name" value="Plug"/>
    <property type="match status" value="1"/>
</dbReference>
<protein>
    <submittedName>
        <fullName evidence="16">TonB-dependent receptor</fullName>
    </submittedName>
</protein>
<name>A0ABU4RWQ5_9GAMM</name>
<evidence type="ECO:0000256" key="9">
    <source>
        <dbReference type="ARBA" id="ARBA00023136"/>
    </source>
</evidence>
<feature type="signal peptide" evidence="13">
    <location>
        <begin position="1"/>
        <end position="34"/>
    </location>
</feature>
<keyword evidence="10 11" id="KW-0998">Cell outer membrane</keyword>
<keyword evidence="2 11" id="KW-0813">Transport</keyword>
<keyword evidence="16" id="KW-0675">Receptor</keyword>
<keyword evidence="13" id="KW-0732">Signal</keyword>
<evidence type="ECO:0000259" key="14">
    <source>
        <dbReference type="Pfam" id="PF00593"/>
    </source>
</evidence>
<keyword evidence="4" id="KW-0410">Iron transport</keyword>
<dbReference type="SUPFAM" id="SSF56935">
    <property type="entry name" value="Porins"/>
    <property type="match status" value="1"/>
</dbReference>
<evidence type="ECO:0000256" key="6">
    <source>
        <dbReference type="ARBA" id="ARBA00023004"/>
    </source>
</evidence>
<dbReference type="InterPro" id="IPR036942">
    <property type="entry name" value="Beta-barrel_TonB_sf"/>
</dbReference>
<keyword evidence="7" id="KW-0406">Ion transport</keyword>